<dbReference type="Proteomes" id="UP000193958">
    <property type="component" value="Unassembled WGS sequence"/>
</dbReference>
<comment type="caution">
    <text evidence="3">The sequence shown here is derived from an EMBL/GenBank/DDBJ whole genome shotgun (WGS) entry which is preliminary data.</text>
</comment>
<dbReference type="Pfam" id="PF01381">
    <property type="entry name" value="HTH_3"/>
    <property type="match status" value="1"/>
</dbReference>
<feature type="domain" description="HTH cro/C1-type" evidence="2">
    <location>
        <begin position="8"/>
        <end position="62"/>
    </location>
</feature>
<protein>
    <submittedName>
        <fullName evidence="3">Transcriptional regulator</fullName>
    </submittedName>
</protein>
<evidence type="ECO:0000313" key="3">
    <source>
        <dbReference type="EMBL" id="ORO44985.1"/>
    </source>
</evidence>
<evidence type="ECO:0000259" key="2">
    <source>
        <dbReference type="PROSITE" id="PS50943"/>
    </source>
</evidence>
<dbReference type="RefSeq" id="WP_084919864.1">
    <property type="nucleotide sequence ID" value="NZ_NCUE01000014.1"/>
</dbReference>
<dbReference type="SMART" id="SM00530">
    <property type="entry name" value="HTH_XRE"/>
    <property type="match status" value="1"/>
</dbReference>
<dbReference type="PROSITE" id="PS50943">
    <property type="entry name" value="HTH_CROC1"/>
    <property type="match status" value="1"/>
</dbReference>
<dbReference type="Gene3D" id="1.10.260.40">
    <property type="entry name" value="lambda repressor-like DNA-binding domains"/>
    <property type="match status" value="1"/>
</dbReference>
<keyword evidence="1" id="KW-0238">DNA-binding</keyword>
<dbReference type="InterPro" id="IPR010982">
    <property type="entry name" value="Lambda_DNA-bd_dom_sf"/>
</dbReference>
<dbReference type="GO" id="GO:0003677">
    <property type="term" value="F:DNA binding"/>
    <property type="evidence" value="ECO:0007669"/>
    <property type="project" value="UniProtKB-KW"/>
</dbReference>
<reference evidence="3 4" key="1">
    <citation type="journal article" date="2016" name="Eur. J. Clin. Microbiol. Infect. Dis.">
        <title>Whole genome sequencing as a tool for phylogenetic analysis of clinical strains of Mitis group streptococci.</title>
        <authorList>
            <person name="Rasmussen L.H."/>
            <person name="Dargis R."/>
            <person name="Hojholt K."/>
            <person name="Christensen J.J."/>
            <person name="Skovgaard O."/>
            <person name="Justesen U.S."/>
            <person name="Rosenvinge F.S."/>
            <person name="Moser C."/>
            <person name="Lukjancenko O."/>
            <person name="Rasmussen S."/>
            <person name="Nielsen X.C."/>
        </authorList>
    </citation>
    <scope>NUCLEOTIDE SEQUENCE [LARGE SCALE GENOMIC DNA]</scope>
    <source>
        <strain evidence="3 4">B_003802_10</strain>
    </source>
</reference>
<organism evidence="3 4">
    <name type="scientific">Streptococcus oralis subsp. tigurinus</name>
    <dbReference type="NCBI Taxonomy" id="1077464"/>
    <lineage>
        <taxon>Bacteria</taxon>
        <taxon>Bacillati</taxon>
        <taxon>Bacillota</taxon>
        <taxon>Bacilli</taxon>
        <taxon>Lactobacillales</taxon>
        <taxon>Streptococcaceae</taxon>
        <taxon>Streptococcus</taxon>
    </lineage>
</organism>
<dbReference type="InterPro" id="IPR001387">
    <property type="entry name" value="Cro/C1-type_HTH"/>
</dbReference>
<dbReference type="EMBL" id="NCUE01000014">
    <property type="protein sequence ID" value="ORO44985.1"/>
    <property type="molecule type" value="Genomic_DNA"/>
</dbReference>
<sequence>MGIFGDNLKTLRKKRGLTQQQIADLVHVNRVTYTNWEKGKREPSFENLVKLADLFDVSLDCLFGRE</sequence>
<accession>A0A1X1GDW3</accession>
<dbReference type="CDD" id="cd00093">
    <property type="entry name" value="HTH_XRE"/>
    <property type="match status" value="1"/>
</dbReference>
<dbReference type="PANTHER" id="PTHR46558">
    <property type="entry name" value="TRACRIPTIONAL REGULATORY PROTEIN-RELATED-RELATED"/>
    <property type="match status" value="1"/>
</dbReference>
<evidence type="ECO:0000256" key="1">
    <source>
        <dbReference type="ARBA" id="ARBA00023125"/>
    </source>
</evidence>
<dbReference type="AlphaFoldDB" id="A0A1X1GDW3"/>
<name>A0A1X1GDW3_STROR</name>
<dbReference type="SUPFAM" id="SSF47413">
    <property type="entry name" value="lambda repressor-like DNA-binding domains"/>
    <property type="match status" value="1"/>
</dbReference>
<evidence type="ECO:0000313" key="4">
    <source>
        <dbReference type="Proteomes" id="UP000193958"/>
    </source>
</evidence>
<dbReference type="PANTHER" id="PTHR46558:SF14">
    <property type="entry name" value="HTH-TYPE TRANSCRIPTIONAL REGULATOR ANSR"/>
    <property type="match status" value="1"/>
</dbReference>
<proteinExistence type="predicted"/>
<gene>
    <name evidence="3" type="ORF">B7727_00790</name>
</gene>